<dbReference type="EMBL" id="CP133615">
    <property type="protein sequence ID" value="WMV24355.1"/>
    <property type="molecule type" value="Genomic_DNA"/>
</dbReference>
<comment type="subcellular location">
    <subcellularLocation>
        <location evidence="1">Membrane</location>
    </subcellularLocation>
</comment>
<dbReference type="InterPro" id="IPR000719">
    <property type="entry name" value="Prot_kinase_dom"/>
</dbReference>
<protein>
    <recommendedName>
        <fullName evidence="7">Protein kinase domain-containing protein</fullName>
    </recommendedName>
</protein>
<dbReference type="SUPFAM" id="SSF52058">
    <property type="entry name" value="L domain-like"/>
    <property type="match status" value="1"/>
</dbReference>
<dbReference type="InterPro" id="IPR008271">
    <property type="entry name" value="Ser/Thr_kinase_AS"/>
</dbReference>
<accession>A0AAF0TSH8</accession>
<dbReference type="AlphaFoldDB" id="A0AAF0TSH8"/>
<dbReference type="InterPro" id="IPR032675">
    <property type="entry name" value="LRR_dom_sf"/>
</dbReference>
<evidence type="ECO:0000256" key="2">
    <source>
        <dbReference type="ARBA" id="ARBA00022614"/>
    </source>
</evidence>
<dbReference type="PROSITE" id="PS00108">
    <property type="entry name" value="PROTEIN_KINASE_ST"/>
    <property type="match status" value="1"/>
</dbReference>
<dbReference type="InterPro" id="IPR051809">
    <property type="entry name" value="Plant_receptor-like_S/T_kinase"/>
</dbReference>
<feature type="domain" description="Protein kinase" evidence="7">
    <location>
        <begin position="12"/>
        <end position="442"/>
    </location>
</feature>
<name>A0AAF0TSH8_SOLVR</name>
<evidence type="ECO:0000313" key="9">
    <source>
        <dbReference type="Proteomes" id="UP001234989"/>
    </source>
</evidence>
<dbReference type="PANTHER" id="PTHR27008:SF426">
    <property type="entry name" value="PROTEIN KINASE DOMAIN-CONTAINING PROTEIN"/>
    <property type="match status" value="1"/>
</dbReference>
<keyword evidence="5" id="KW-1133">Transmembrane helix</keyword>
<keyword evidence="4" id="KW-0677">Repeat</keyword>
<keyword evidence="3" id="KW-0812">Transmembrane</keyword>
<evidence type="ECO:0000259" key="7">
    <source>
        <dbReference type="PROSITE" id="PS50011"/>
    </source>
</evidence>
<dbReference type="Proteomes" id="UP001234989">
    <property type="component" value="Chromosome 4"/>
</dbReference>
<reference evidence="8" key="1">
    <citation type="submission" date="2023-08" db="EMBL/GenBank/DDBJ databases">
        <title>A de novo genome assembly of Solanum verrucosum Schlechtendal, a Mexican diploid species geographically isolated from the other diploid A-genome species in potato relatives.</title>
        <authorList>
            <person name="Hosaka K."/>
        </authorList>
    </citation>
    <scope>NUCLEOTIDE SEQUENCE</scope>
    <source>
        <tissue evidence="8">Young leaves</tissue>
    </source>
</reference>
<dbReference type="Pfam" id="PF00069">
    <property type="entry name" value="Pkinase"/>
    <property type="match status" value="1"/>
</dbReference>
<dbReference type="GO" id="GO:0005524">
    <property type="term" value="F:ATP binding"/>
    <property type="evidence" value="ECO:0007669"/>
    <property type="project" value="InterPro"/>
</dbReference>
<dbReference type="PANTHER" id="PTHR27008">
    <property type="entry name" value="OS04G0122200 PROTEIN"/>
    <property type="match status" value="1"/>
</dbReference>
<evidence type="ECO:0000313" key="8">
    <source>
        <dbReference type="EMBL" id="WMV24355.1"/>
    </source>
</evidence>
<organism evidence="8 9">
    <name type="scientific">Solanum verrucosum</name>
    <dbReference type="NCBI Taxonomy" id="315347"/>
    <lineage>
        <taxon>Eukaryota</taxon>
        <taxon>Viridiplantae</taxon>
        <taxon>Streptophyta</taxon>
        <taxon>Embryophyta</taxon>
        <taxon>Tracheophyta</taxon>
        <taxon>Spermatophyta</taxon>
        <taxon>Magnoliopsida</taxon>
        <taxon>eudicotyledons</taxon>
        <taxon>Gunneridae</taxon>
        <taxon>Pentapetalae</taxon>
        <taxon>asterids</taxon>
        <taxon>lamiids</taxon>
        <taxon>Solanales</taxon>
        <taxon>Solanaceae</taxon>
        <taxon>Solanoideae</taxon>
        <taxon>Solaneae</taxon>
        <taxon>Solanum</taxon>
    </lineage>
</organism>
<dbReference type="GO" id="GO:0004672">
    <property type="term" value="F:protein kinase activity"/>
    <property type="evidence" value="ECO:0007669"/>
    <property type="project" value="InterPro"/>
</dbReference>
<dbReference type="GO" id="GO:0016020">
    <property type="term" value="C:membrane"/>
    <property type="evidence" value="ECO:0007669"/>
    <property type="project" value="UniProtKB-SubCell"/>
</dbReference>
<dbReference type="InterPro" id="IPR011009">
    <property type="entry name" value="Kinase-like_dom_sf"/>
</dbReference>
<evidence type="ECO:0000256" key="6">
    <source>
        <dbReference type="ARBA" id="ARBA00023136"/>
    </source>
</evidence>
<evidence type="ECO:0000256" key="1">
    <source>
        <dbReference type="ARBA" id="ARBA00004370"/>
    </source>
</evidence>
<keyword evidence="2" id="KW-0433">Leucine-rich repeat</keyword>
<evidence type="ECO:0000256" key="4">
    <source>
        <dbReference type="ARBA" id="ARBA00022737"/>
    </source>
</evidence>
<keyword evidence="9" id="KW-1185">Reference proteome</keyword>
<proteinExistence type="predicted"/>
<dbReference type="Gene3D" id="3.80.10.10">
    <property type="entry name" value="Ribonuclease Inhibitor"/>
    <property type="match status" value="1"/>
</dbReference>
<dbReference type="PROSITE" id="PS50011">
    <property type="entry name" value="PROTEIN_KINASE_DOM"/>
    <property type="match status" value="1"/>
</dbReference>
<dbReference type="SUPFAM" id="SSF56112">
    <property type="entry name" value="Protein kinase-like (PK-like)"/>
    <property type="match status" value="1"/>
</dbReference>
<evidence type="ECO:0000256" key="3">
    <source>
        <dbReference type="ARBA" id="ARBA00022692"/>
    </source>
</evidence>
<evidence type="ECO:0000256" key="5">
    <source>
        <dbReference type="ARBA" id="ARBA00022989"/>
    </source>
</evidence>
<dbReference type="SMART" id="SM00220">
    <property type="entry name" value="S_TKc"/>
    <property type="match status" value="1"/>
</dbReference>
<sequence>MWPETRQSHPFESQRDEVGRFDLGNYFQNLLILYLAKCQFVGSIPSSLANASKLLEPDFPINNFSGNIPKVSITCGICCSGVTNLDTGNSLQGTIPIVEDFPDIQSLDLSLNNLSGPIPHFIANVTSLLYLNLSFNNSGDEVLVTGIFSNLKDQPAPEDRSKSARFYPNIFYEELRTAIGVFSAENLIGSCNFGTVYKGTFTSDRTVVAVKVLKLQHEEKEIHGKSSLTILQRMNIILDVAYALQYLNHECQTPMIHCDIKPQNILLDKELTAHLGDFGLVKLVPEFSNESDLHQFSSLGVMGTIGHVALGNISCNSSGLLNFKSHDSLVHITFVLVVPASTSSVEKNDHLIQDPPTDDAKKACLSDDARLILQIINSIDVVGLVNYCEFVKELMDYLEYLYSGKCNISQIYEVSKAFYLSEKEAKSLTTYFMEFKKTTKVE</sequence>
<dbReference type="Gene3D" id="1.10.510.10">
    <property type="entry name" value="Transferase(Phosphotransferase) domain 1"/>
    <property type="match status" value="2"/>
</dbReference>
<keyword evidence="6" id="KW-0472">Membrane</keyword>
<gene>
    <name evidence="8" type="ORF">MTR67_017740</name>
</gene>